<feature type="domain" description="C2H2-type" evidence="9">
    <location>
        <begin position="716"/>
        <end position="743"/>
    </location>
</feature>
<dbReference type="SUPFAM" id="SSF57667">
    <property type="entry name" value="beta-beta-alpha zinc fingers"/>
    <property type="match status" value="4"/>
</dbReference>
<keyword evidence="4 7" id="KW-0863">Zinc-finger</keyword>
<feature type="region of interest" description="Disordered" evidence="8">
    <location>
        <begin position="491"/>
        <end position="535"/>
    </location>
</feature>
<dbReference type="EMBL" id="CACVKT020003954">
    <property type="protein sequence ID" value="CAC5386990.1"/>
    <property type="molecule type" value="Genomic_DNA"/>
</dbReference>
<evidence type="ECO:0000256" key="7">
    <source>
        <dbReference type="PROSITE-ProRule" id="PRU00042"/>
    </source>
</evidence>
<dbReference type="PANTHER" id="PTHR24376:SF235">
    <property type="entry name" value="C2H2-TYPE DOMAIN-CONTAINING PROTEIN"/>
    <property type="match status" value="1"/>
</dbReference>
<proteinExistence type="predicted"/>
<feature type="domain" description="C2H2-type" evidence="9">
    <location>
        <begin position="686"/>
        <end position="713"/>
    </location>
</feature>
<feature type="compositionally biased region" description="Polar residues" evidence="8">
    <location>
        <begin position="383"/>
        <end position="398"/>
    </location>
</feature>
<feature type="compositionally biased region" description="Basic and acidic residues" evidence="8">
    <location>
        <begin position="219"/>
        <end position="232"/>
    </location>
</feature>
<feature type="region of interest" description="Disordered" evidence="8">
    <location>
        <begin position="313"/>
        <end position="452"/>
    </location>
</feature>
<dbReference type="PROSITE" id="PS00028">
    <property type="entry name" value="ZINC_FINGER_C2H2_1"/>
    <property type="match status" value="8"/>
</dbReference>
<feature type="domain" description="C2H2-type" evidence="9">
    <location>
        <begin position="658"/>
        <end position="685"/>
    </location>
</feature>
<dbReference type="AlphaFoldDB" id="A0A6J8BVR2"/>
<evidence type="ECO:0000256" key="6">
    <source>
        <dbReference type="ARBA" id="ARBA00023242"/>
    </source>
</evidence>
<dbReference type="GO" id="GO:0001228">
    <property type="term" value="F:DNA-binding transcription activator activity, RNA polymerase II-specific"/>
    <property type="evidence" value="ECO:0007669"/>
    <property type="project" value="TreeGrafter"/>
</dbReference>
<dbReference type="PANTHER" id="PTHR24376">
    <property type="entry name" value="ZINC FINGER PROTEIN"/>
    <property type="match status" value="1"/>
</dbReference>
<evidence type="ECO:0000256" key="5">
    <source>
        <dbReference type="ARBA" id="ARBA00022833"/>
    </source>
</evidence>
<feature type="compositionally biased region" description="Acidic residues" evidence="8">
    <location>
        <begin position="493"/>
        <end position="525"/>
    </location>
</feature>
<dbReference type="GO" id="GO:0005634">
    <property type="term" value="C:nucleus"/>
    <property type="evidence" value="ECO:0007669"/>
    <property type="project" value="UniProtKB-SubCell"/>
</dbReference>
<keyword evidence="2" id="KW-0479">Metal-binding</keyword>
<accession>A0A6J8BVR2</accession>
<keyword evidence="3" id="KW-0677">Repeat</keyword>
<dbReference type="FunFam" id="3.30.160.60:FF:000100">
    <property type="entry name" value="Zinc finger 45-like"/>
    <property type="match status" value="1"/>
</dbReference>
<evidence type="ECO:0000256" key="2">
    <source>
        <dbReference type="ARBA" id="ARBA00022723"/>
    </source>
</evidence>
<dbReference type="InterPro" id="IPR013087">
    <property type="entry name" value="Znf_C2H2_type"/>
</dbReference>
<keyword evidence="6" id="KW-0539">Nucleus</keyword>
<feature type="compositionally biased region" description="Polar residues" evidence="8">
    <location>
        <begin position="526"/>
        <end position="535"/>
    </location>
</feature>
<keyword evidence="11" id="KW-1185">Reference proteome</keyword>
<dbReference type="Proteomes" id="UP000507470">
    <property type="component" value="Unassembled WGS sequence"/>
</dbReference>
<sequence>MDTTKDRNCYLKQIENACENLTSENDDFIFVTMNTDSKTSHSMGTQIGMDFLNQQLMVDSGESSILKMFSKFVKDQYGGQEIEFSTEQKIVTKLSQNVNMDTSAVEMRIVVNDKLDASPTELIHTELLTSDSIGNNSQSNLYYIADAEKGTVDQKEADIESNQKAPRADRENGLSANQDASLKQNPDQIDNEPELCGDMNDRKQQTVCKTVRRIGRPKKEDKASFTDSEVRKKQVVGKTEGTSNYQIGTTDKKSPNKTVDKEEKTKVMAGKPGKKSADIKTPKAPKPTAVLTSRSGRKVVLPKWLQENYQEVKEIKKEPEDLDDSYGGLNVSKSDEDTLVKAGSRLSKEKLKQEMANEYPSAEEKTFGKRKGIDKEPDKKFSKNQSKTGSVRKSNLQEPGQIHQRRGSKRKFEDSIEIGESLEPDKSKMMKTDFESDNKEETEKGENVKVLKEENINIEQSIAGVPFENVRKHGEDNENDEPVLYEGIIGDSSDAENEENEIKDDDEDDFEVVGDESDTKEDNDTGENTKPSSGRWSCGVCNAKAKKCWLVRRHMRRMHDLGNDDFKPCRHCRRVLANEECNRCLVKEVKNYMCDTCGSVFNTKAQLSRHEEIHLTEKEVPCPLCNKKFKTERYVKMHVYNTHKKRYGKALSAQTEPGVCDICGKWFRFKCNAVRHREIHFEEKRFDCNICQMKFRHSSSLKRHMISHQQKSENMYVCEQCGRSFKMRQTLLQHHRVHVKQPFLKCEYCPREFRTYKGKKYHILKDHIDKAGDFSFKSYICGHCGKPSSSKNEYEDHLKNHDESRTHVCSICGTRWETVAQLKAHKKKHNVTPFRYRCKVCNIPFKEASKVRAHILKDSHLKNCAAKGLDRTIDKVSDLTNTEIVEIIEYDYDMTFRSEEDLQLEIEASTSAEIHEIPDEIKVIHIEQNEFDGTGAQTVQILNEEGVEIMYDEISLPQEEITVDGNQVIYQVEIDGQNAIICDTLTSQAVESILKLQSQS</sequence>
<feature type="domain" description="C2H2-type" evidence="9">
    <location>
        <begin position="592"/>
        <end position="619"/>
    </location>
</feature>
<name>A0A6J8BVR2_MYTCO</name>
<organism evidence="10 11">
    <name type="scientific">Mytilus coruscus</name>
    <name type="common">Sea mussel</name>
    <dbReference type="NCBI Taxonomy" id="42192"/>
    <lineage>
        <taxon>Eukaryota</taxon>
        <taxon>Metazoa</taxon>
        <taxon>Spiralia</taxon>
        <taxon>Lophotrochozoa</taxon>
        <taxon>Mollusca</taxon>
        <taxon>Bivalvia</taxon>
        <taxon>Autobranchia</taxon>
        <taxon>Pteriomorphia</taxon>
        <taxon>Mytilida</taxon>
        <taxon>Mytiloidea</taxon>
        <taxon>Mytilidae</taxon>
        <taxon>Mytilinae</taxon>
        <taxon>Mytilus</taxon>
    </lineage>
</organism>
<evidence type="ECO:0000313" key="10">
    <source>
        <dbReference type="EMBL" id="CAC5386990.1"/>
    </source>
</evidence>
<evidence type="ECO:0000256" key="8">
    <source>
        <dbReference type="SAM" id="MobiDB-lite"/>
    </source>
</evidence>
<evidence type="ECO:0000256" key="3">
    <source>
        <dbReference type="ARBA" id="ARBA00022737"/>
    </source>
</evidence>
<feature type="compositionally biased region" description="Polar residues" evidence="8">
    <location>
        <begin position="174"/>
        <end position="188"/>
    </location>
</feature>
<dbReference type="Pfam" id="PF00096">
    <property type="entry name" value="zf-C2H2"/>
    <property type="match status" value="3"/>
</dbReference>
<dbReference type="InterPro" id="IPR036236">
    <property type="entry name" value="Znf_C2H2_sf"/>
</dbReference>
<feature type="compositionally biased region" description="Basic and acidic residues" evidence="8">
    <location>
        <begin position="362"/>
        <end position="381"/>
    </location>
</feature>
<feature type="domain" description="C2H2-type" evidence="9">
    <location>
        <begin position="779"/>
        <end position="806"/>
    </location>
</feature>
<dbReference type="GO" id="GO:0008270">
    <property type="term" value="F:zinc ion binding"/>
    <property type="evidence" value="ECO:0007669"/>
    <property type="project" value="UniProtKB-KW"/>
</dbReference>
<evidence type="ECO:0000256" key="1">
    <source>
        <dbReference type="ARBA" id="ARBA00004123"/>
    </source>
</evidence>
<evidence type="ECO:0000256" key="4">
    <source>
        <dbReference type="ARBA" id="ARBA00022771"/>
    </source>
</evidence>
<dbReference type="GO" id="GO:0000978">
    <property type="term" value="F:RNA polymerase II cis-regulatory region sequence-specific DNA binding"/>
    <property type="evidence" value="ECO:0007669"/>
    <property type="project" value="TreeGrafter"/>
</dbReference>
<dbReference type="FunFam" id="3.30.160.60:FF:000446">
    <property type="entry name" value="Zinc finger protein"/>
    <property type="match status" value="1"/>
</dbReference>
<feature type="region of interest" description="Disordered" evidence="8">
    <location>
        <begin position="219"/>
        <end position="295"/>
    </location>
</feature>
<dbReference type="SMART" id="SM00355">
    <property type="entry name" value="ZnF_C2H2"/>
    <property type="match status" value="10"/>
</dbReference>
<evidence type="ECO:0000313" key="11">
    <source>
        <dbReference type="Proteomes" id="UP000507470"/>
    </source>
</evidence>
<dbReference type="OrthoDB" id="6077919at2759"/>
<feature type="compositionally biased region" description="Basic and acidic residues" evidence="8">
    <location>
        <begin position="423"/>
        <end position="452"/>
    </location>
</feature>
<evidence type="ECO:0000259" key="9">
    <source>
        <dbReference type="PROSITE" id="PS50157"/>
    </source>
</evidence>
<dbReference type="PROSITE" id="PS50157">
    <property type="entry name" value="ZINC_FINGER_C2H2_2"/>
    <property type="match status" value="5"/>
</dbReference>
<dbReference type="Gene3D" id="3.30.160.60">
    <property type="entry name" value="Classic Zinc Finger"/>
    <property type="match status" value="5"/>
</dbReference>
<feature type="compositionally biased region" description="Basic and acidic residues" evidence="8">
    <location>
        <begin position="250"/>
        <end position="266"/>
    </location>
</feature>
<feature type="compositionally biased region" description="Polar residues" evidence="8">
    <location>
        <begin position="240"/>
        <end position="249"/>
    </location>
</feature>
<keyword evidence="5" id="KW-0862">Zinc</keyword>
<reference evidence="10 11" key="1">
    <citation type="submission" date="2020-06" db="EMBL/GenBank/DDBJ databases">
        <authorList>
            <person name="Li R."/>
            <person name="Bekaert M."/>
        </authorList>
    </citation>
    <scope>NUCLEOTIDE SEQUENCE [LARGE SCALE GENOMIC DNA]</scope>
    <source>
        <strain evidence="11">wild</strain>
    </source>
</reference>
<comment type="subcellular location">
    <subcellularLocation>
        <location evidence="1">Nucleus</location>
    </subcellularLocation>
</comment>
<gene>
    <name evidence="10" type="ORF">MCOR_22372</name>
</gene>
<feature type="compositionally biased region" description="Basic and acidic residues" evidence="8">
    <location>
        <begin position="346"/>
        <end position="355"/>
    </location>
</feature>
<protein>
    <submittedName>
        <fullName evidence="10">KRAB</fullName>
    </submittedName>
</protein>
<feature type="region of interest" description="Disordered" evidence="8">
    <location>
        <begin position="153"/>
        <end position="200"/>
    </location>
</feature>